<reference evidence="1" key="1">
    <citation type="submission" date="2022-08" db="EMBL/GenBank/DDBJ databases">
        <title>Chelativorans sichuanense sp. nov., a paraffin oil-degrading bacterium isolated from a mixture of oil-based drill cuttings and paddy soil.</title>
        <authorList>
            <person name="Yu J."/>
            <person name="Liu H."/>
            <person name="Chen Q."/>
        </authorList>
    </citation>
    <scope>NUCLEOTIDE SEQUENCE</scope>
    <source>
        <strain evidence="1">SCAU 2101</strain>
    </source>
</reference>
<accession>A0A9X2X6T3</accession>
<dbReference type="AlphaFoldDB" id="A0A9X2X6T3"/>
<gene>
    <name evidence="1" type="ORF">NYR54_00230</name>
</gene>
<dbReference type="RefSeq" id="WP_261513330.1">
    <property type="nucleotide sequence ID" value="NZ_JAODNV010000001.1"/>
</dbReference>
<keyword evidence="2" id="KW-1185">Reference proteome</keyword>
<dbReference type="Proteomes" id="UP001149009">
    <property type="component" value="Unassembled WGS sequence"/>
</dbReference>
<sequence length="103" mass="11633">MANTKTLVDHDAIRDWAAARAGQPALSQPALGMGQAEPVLCFAFGQHAYLDTDEGADQIGGLEIIEWDDWFRIFDERQLALVVEEDVPGRREDFHELVRRPQQ</sequence>
<evidence type="ECO:0000313" key="1">
    <source>
        <dbReference type="EMBL" id="MCT8988725.1"/>
    </source>
</evidence>
<name>A0A9X2X6T3_9HYPH</name>
<proteinExistence type="predicted"/>
<dbReference type="EMBL" id="JAODNV010000001">
    <property type="protein sequence ID" value="MCT8988725.1"/>
    <property type="molecule type" value="Genomic_DNA"/>
</dbReference>
<protein>
    <submittedName>
        <fullName evidence="1">Uncharacterized protein</fullName>
    </submittedName>
</protein>
<organism evidence="1 2">
    <name type="scientific">Chelativorans petroleitrophicus</name>
    <dbReference type="NCBI Taxonomy" id="2975484"/>
    <lineage>
        <taxon>Bacteria</taxon>
        <taxon>Pseudomonadati</taxon>
        <taxon>Pseudomonadota</taxon>
        <taxon>Alphaproteobacteria</taxon>
        <taxon>Hyphomicrobiales</taxon>
        <taxon>Phyllobacteriaceae</taxon>
        <taxon>Chelativorans</taxon>
    </lineage>
</organism>
<evidence type="ECO:0000313" key="2">
    <source>
        <dbReference type="Proteomes" id="UP001149009"/>
    </source>
</evidence>
<comment type="caution">
    <text evidence="1">The sequence shown here is derived from an EMBL/GenBank/DDBJ whole genome shotgun (WGS) entry which is preliminary data.</text>
</comment>